<dbReference type="EMBL" id="BGPR01000073">
    <property type="protein sequence ID" value="GBL90688.1"/>
    <property type="molecule type" value="Genomic_DNA"/>
</dbReference>
<gene>
    <name evidence="1" type="ORF">AVEN_219354_1</name>
</gene>
<evidence type="ECO:0000313" key="1">
    <source>
        <dbReference type="EMBL" id="GBL90688.1"/>
    </source>
</evidence>
<keyword evidence="2" id="KW-1185">Reference proteome</keyword>
<dbReference type="Proteomes" id="UP000499080">
    <property type="component" value="Unassembled WGS sequence"/>
</dbReference>
<protein>
    <submittedName>
        <fullName evidence="1">Uncharacterized protein</fullName>
    </submittedName>
</protein>
<comment type="caution">
    <text evidence="1">The sequence shown here is derived from an EMBL/GenBank/DDBJ whole genome shotgun (WGS) entry which is preliminary data.</text>
</comment>
<accession>A0A4Y2BF68</accession>
<evidence type="ECO:0000313" key="2">
    <source>
        <dbReference type="Proteomes" id="UP000499080"/>
    </source>
</evidence>
<reference evidence="1 2" key="1">
    <citation type="journal article" date="2019" name="Sci. Rep.">
        <title>Orb-weaving spider Araneus ventricosus genome elucidates the spidroin gene catalogue.</title>
        <authorList>
            <person name="Kono N."/>
            <person name="Nakamura H."/>
            <person name="Ohtoshi R."/>
            <person name="Moran D.A.P."/>
            <person name="Shinohara A."/>
            <person name="Yoshida Y."/>
            <person name="Fujiwara M."/>
            <person name="Mori M."/>
            <person name="Tomita M."/>
            <person name="Arakawa K."/>
        </authorList>
    </citation>
    <scope>NUCLEOTIDE SEQUENCE [LARGE SCALE GENOMIC DNA]</scope>
</reference>
<dbReference type="AlphaFoldDB" id="A0A4Y2BF68"/>
<organism evidence="1 2">
    <name type="scientific">Araneus ventricosus</name>
    <name type="common">Orbweaver spider</name>
    <name type="synonym">Epeira ventricosa</name>
    <dbReference type="NCBI Taxonomy" id="182803"/>
    <lineage>
        <taxon>Eukaryota</taxon>
        <taxon>Metazoa</taxon>
        <taxon>Ecdysozoa</taxon>
        <taxon>Arthropoda</taxon>
        <taxon>Chelicerata</taxon>
        <taxon>Arachnida</taxon>
        <taxon>Araneae</taxon>
        <taxon>Araneomorphae</taxon>
        <taxon>Entelegynae</taxon>
        <taxon>Araneoidea</taxon>
        <taxon>Araneidae</taxon>
        <taxon>Araneus</taxon>
    </lineage>
</organism>
<proteinExistence type="predicted"/>
<sequence>MHIRYKTDRHQLVCVQGTYRLQKIDHFQNRSTRIGVCGRNASSAKVDRFQVDRLKSLEPPSVNDVVEMQWQFPTADRLFAGVGTCASSNCCLYSTNGMLPTGFKSVDTNRCVCKGPL</sequence>
<name>A0A4Y2BF68_ARAVE</name>